<evidence type="ECO:0000313" key="4">
    <source>
        <dbReference type="Proteomes" id="UP001626537"/>
    </source>
</evidence>
<accession>A0ABZ0I6G9</accession>
<dbReference type="RefSeq" id="WP_407348979.1">
    <property type="nucleotide sequence ID" value="NZ_CP136864.1"/>
</dbReference>
<feature type="domain" description="Glyoxalase-like" evidence="2">
    <location>
        <begin position="46"/>
        <end position="150"/>
    </location>
</feature>
<dbReference type="InterPro" id="IPR052164">
    <property type="entry name" value="Anthracycline_SecMetBiosynth"/>
</dbReference>
<feature type="chain" id="PRO_5046330965" evidence="1">
    <location>
        <begin position="23"/>
        <end position="301"/>
    </location>
</feature>
<dbReference type="Pfam" id="PF18029">
    <property type="entry name" value="Glyoxalase_6"/>
    <property type="match status" value="1"/>
</dbReference>
<evidence type="ECO:0000256" key="1">
    <source>
        <dbReference type="SAM" id="SignalP"/>
    </source>
</evidence>
<evidence type="ECO:0000313" key="3">
    <source>
        <dbReference type="EMBL" id="WOJ94343.1"/>
    </source>
</evidence>
<dbReference type="Proteomes" id="UP001626537">
    <property type="component" value="Chromosome"/>
</dbReference>
<dbReference type="PANTHER" id="PTHR33993:SF14">
    <property type="entry name" value="GB|AAF24581.1"/>
    <property type="match status" value="1"/>
</dbReference>
<protein>
    <submittedName>
        <fullName evidence="3">VOC family protein</fullName>
    </submittedName>
</protein>
<keyword evidence="1" id="KW-0732">Signal</keyword>
<dbReference type="InterPro" id="IPR029068">
    <property type="entry name" value="Glyas_Bleomycin-R_OHBP_Dase"/>
</dbReference>
<dbReference type="CDD" id="cd07247">
    <property type="entry name" value="SgaA_N_like"/>
    <property type="match status" value="1"/>
</dbReference>
<name>A0ABZ0I6G9_9GAMM</name>
<proteinExistence type="predicted"/>
<dbReference type="PROSITE" id="PS51257">
    <property type="entry name" value="PROKAR_LIPOPROTEIN"/>
    <property type="match status" value="1"/>
</dbReference>
<feature type="signal peptide" evidence="1">
    <location>
        <begin position="1"/>
        <end position="22"/>
    </location>
</feature>
<sequence>MQRLITLILGLVLAACSSITYNLPAVSSDTDGNRRTGKFIWHDLISDDPKGTETFYGALFGWEFRSLELLGANYWVISLDGTPIAGMVEQSGLAAQQDISQWMSVISVADAHAAVQVVTDAGGRVLREPVSIGDRGVIAVFTDAQGAHFATLTTPSGDPQDSESLPQEGAFLWHELWTSDVSQATKLYAKLGSLEAVAHSGERADGSEIDFRVLRSDKLTRAGIRSLPDPQMPSLWMPYLRVESIDRLKQLLLRIPEVGGQVLVPAMPRPAGGYVSVIAGPSGAPIALQTWGSDQPLIEDL</sequence>
<evidence type="ECO:0000259" key="2">
    <source>
        <dbReference type="Pfam" id="PF18029"/>
    </source>
</evidence>
<dbReference type="EMBL" id="CP136864">
    <property type="protein sequence ID" value="WOJ94343.1"/>
    <property type="molecule type" value="Genomic_DNA"/>
</dbReference>
<gene>
    <name evidence="3" type="ORF">R0135_04070</name>
</gene>
<organism evidence="3 4">
    <name type="scientific">Congregibacter variabilis</name>
    <dbReference type="NCBI Taxonomy" id="3081200"/>
    <lineage>
        <taxon>Bacteria</taxon>
        <taxon>Pseudomonadati</taxon>
        <taxon>Pseudomonadota</taxon>
        <taxon>Gammaproteobacteria</taxon>
        <taxon>Cellvibrionales</taxon>
        <taxon>Halieaceae</taxon>
        <taxon>Congregibacter</taxon>
    </lineage>
</organism>
<dbReference type="PANTHER" id="PTHR33993">
    <property type="entry name" value="GLYOXALASE-RELATED"/>
    <property type="match status" value="1"/>
</dbReference>
<dbReference type="SUPFAM" id="SSF54593">
    <property type="entry name" value="Glyoxalase/Bleomycin resistance protein/Dihydroxybiphenyl dioxygenase"/>
    <property type="match status" value="2"/>
</dbReference>
<dbReference type="InterPro" id="IPR041581">
    <property type="entry name" value="Glyoxalase_6"/>
</dbReference>
<keyword evidence="4" id="KW-1185">Reference proteome</keyword>
<reference evidence="3 4" key="1">
    <citation type="submission" date="2023-10" db="EMBL/GenBank/DDBJ databases">
        <title>Two novel species belonging to the OM43/NOR5 clade.</title>
        <authorList>
            <person name="Park M."/>
        </authorList>
    </citation>
    <scope>NUCLEOTIDE SEQUENCE [LARGE SCALE GENOMIC DNA]</scope>
    <source>
        <strain evidence="3 4">IMCC43200</strain>
    </source>
</reference>
<dbReference type="Gene3D" id="3.10.180.10">
    <property type="entry name" value="2,3-Dihydroxybiphenyl 1,2-Dioxygenase, domain 1"/>
    <property type="match status" value="2"/>
</dbReference>